<evidence type="ECO:0000256" key="5">
    <source>
        <dbReference type="ARBA" id="ARBA00023136"/>
    </source>
</evidence>
<name>A0AAU8DSS7_9ACTN</name>
<evidence type="ECO:0000256" key="2">
    <source>
        <dbReference type="ARBA" id="ARBA00022475"/>
    </source>
</evidence>
<evidence type="ECO:0000256" key="3">
    <source>
        <dbReference type="ARBA" id="ARBA00022692"/>
    </source>
</evidence>
<dbReference type="CDD" id="cd06173">
    <property type="entry name" value="MFS_MefA_like"/>
    <property type="match status" value="1"/>
</dbReference>
<dbReference type="EMBL" id="CP159218">
    <property type="protein sequence ID" value="XCG63894.1"/>
    <property type="molecule type" value="Genomic_DNA"/>
</dbReference>
<feature type="transmembrane region" description="Helical" evidence="6">
    <location>
        <begin position="264"/>
        <end position="282"/>
    </location>
</feature>
<dbReference type="Gene3D" id="1.20.1250.20">
    <property type="entry name" value="MFS general substrate transporter like domains"/>
    <property type="match status" value="1"/>
</dbReference>
<comment type="subcellular location">
    <subcellularLocation>
        <location evidence="1">Cell membrane</location>
        <topology evidence="1">Multi-pass membrane protein</topology>
    </subcellularLocation>
</comment>
<reference evidence="7" key="1">
    <citation type="submission" date="2024-05" db="EMBL/GenBank/DDBJ databases">
        <authorList>
            <person name="Cai S.Y."/>
            <person name="Jin L.M."/>
            <person name="Li H.R."/>
        </authorList>
    </citation>
    <scope>NUCLEOTIDE SEQUENCE</scope>
    <source>
        <strain evidence="7">A5-74</strain>
    </source>
</reference>
<dbReference type="Pfam" id="PF07690">
    <property type="entry name" value="MFS_1"/>
    <property type="match status" value="1"/>
</dbReference>
<feature type="transmembrane region" description="Helical" evidence="6">
    <location>
        <begin position="78"/>
        <end position="99"/>
    </location>
</feature>
<dbReference type="GO" id="GO:0005886">
    <property type="term" value="C:plasma membrane"/>
    <property type="evidence" value="ECO:0007669"/>
    <property type="project" value="UniProtKB-SubCell"/>
</dbReference>
<feature type="transmembrane region" description="Helical" evidence="6">
    <location>
        <begin position="294"/>
        <end position="317"/>
    </location>
</feature>
<dbReference type="GO" id="GO:0022857">
    <property type="term" value="F:transmembrane transporter activity"/>
    <property type="evidence" value="ECO:0007669"/>
    <property type="project" value="InterPro"/>
</dbReference>
<dbReference type="AlphaFoldDB" id="A0AAU8DSS7"/>
<organism evidence="7">
    <name type="scientific">Nakamurella sp. A5-74</name>
    <dbReference type="NCBI Taxonomy" id="3158264"/>
    <lineage>
        <taxon>Bacteria</taxon>
        <taxon>Bacillati</taxon>
        <taxon>Actinomycetota</taxon>
        <taxon>Actinomycetes</taxon>
        <taxon>Nakamurellales</taxon>
        <taxon>Nakamurellaceae</taxon>
        <taxon>Nakamurella</taxon>
    </lineage>
</organism>
<gene>
    <name evidence="7" type="ORF">ABLG96_00655</name>
</gene>
<proteinExistence type="predicted"/>
<dbReference type="InterPro" id="IPR036259">
    <property type="entry name" value="MFS_trans_sf"/>
</dbReference>
<keyword evidence="2" id="KW-1003">Cell membrane</keyword>
<protein>
    <submittedName>
        <fullName evidence="7">MFS transporter</fullName>
    </submittedName>
</protein>
<feature type="transmembrane region" description="Helical" evidence="6">
    <location>
        <begin position="46"/>
        <end position="66"/>
    </location>
</feature>
<feature type="transmembrane region" description="Helical" evidence="6">
    <location>
        <begin position="105"/>
        <end position="128"/>
    </location>
</feature>
<sequence>MGPAGKQSMRPGTGYWLWLFGAIWAELGSTVTLFAITWTATGFGGGAAGLVATSTMLLRLVLLLGGGSTADRFGPRRVMITCDFCMLAVTLGMAAWFALQGPTVGSLLVFGCVLGIVSAFYMPASGVFPRLFVDDGQLGRVMATTSTGLQLARIAGPALGGILLAWIGLSWVVALNAATFLLVASIILFVVPPRPHRPPDSTPVGFRESWRDLKAAGHHRILVPLLVALGALVAGVTPAIALLIPLLSRDRGWSAASAGLMEGAFMAAALVVGALVATRGTLRRDSIPMIWGPVLAAAGLIGMAWAPAVWMACAAAATTSLGMVSFNCHALPRFLAASPPGAQARLQAVLAVTTTVPMLALSGPYGLLAQHASPGWALGVAAVFAAAAGVVVAITHPWTAPTVAPVG</sequence>
<keyword evidence="3 6" id="KW-0812">Transmembrane</keyword>
<keyword evidence="4 6" id="KW-1133">Transmembrane helix</keyword>
<feature type="transmembrane region" description="Helical" evidence="6">
    <location>
        <begin position="173"/>
        <end position="191"/>
    </location>
</feature>
<evidence type="ECO:0000256" key="4">
    <source>
        <dbReference type="ARBA" id="ARBA00022989"/>
    </source>
</evidence>
<feature type="transmembrane region" description="Helical" evidence="6">
    <location>
        <begin position="348"/>
        <end position="368"/>
    </location>
</feature>
<dbReference type="RefSeq" id="WP_353649509.1">
    <property type="nucleotide sequence ID" value="NZ_CP159218.1"/>
</dbReference>
<feature type="transmembrane region" description="Helical" evidence="6">
    <location>
        <begin position="15"/>
        <end position="40"/>
    </location>
</feature>
<evidence type="ECO:0000256" key="6">
    <source>
        <dbReference type="SAM" id="Phobius"/>
    </source>
</evidence>
<evidence type="ECO:0000256" key="1">
    <source>
        <dbReference type="ARBA" id="ARBA00004651"/>
    </source>
</evidence>
<dbReference type="PANTHER" id="PTHR23513">
    <property type="entry name" value="INTEGRAL MEMBRANE EFFLUX PROTEIN-RELATED"/>
    <property type="match status" value="1"/>
</dbReference>
<feature type="transmembrane region" description="Helical" evidence="6">
    <location>
        <begin position="221"/>
        <end position="244"/>
    </location>
</feature>
<dbReference type="PANTHER" id="PTHR23513:SF11">
    <property type="entry name" value="STAPHYLOFERRIN A TRANSPORTER"/>
    <property type="match status" value="1"/>
</dbReference>
<keyword evidence="5 6" id="KW-0472">Membrane</keyword>
<feature type="transmembrane region" description="Helical" evidence="6">
    <location>
        <begin position="375"/>
        <end position="398"/>
    </location>
</feature>
<dbReference type="SUPFAM" id="SSF103473">
    <property type="entry name" value="MFS general substrate transporter"/>
    <property type="match status" value="1"/>
</dbReference>
<evidence type="ECO:0000313" key="7">
    <source>
        <dbReference type="EMBL" id="XCG63894.1"/>
    </source>
</evidence>
<dbReference type="InterPro" id="IPR011701">
    <property type="entry name" value="MFS"/>
</dbReference>
<accession>A0AAU8DSS7</accession>